<evidence type="ECO:0000313" key="2">
    <source>
        <dbReference type="EMBL" id="KAK5981873.1"/>
    </source>
</evidence>
<accession>A0AAN8ISM5</accession>
<gene>
    <name evidence="2" type="ORF">GCK32_012765</name>
</gene>
<feature type="region of interest" description="Disordered" evidence="1">
    <location>
        <begin position="34"/>
        <end position="105"/>
    </location>
</feature>
<protein>
    <submittedName>
        <fullName evidence="2">Uncharacterized protein</fullName>
    </submittedName>
</protein>
<comment type="caution">
    <text evidence="2">The sequence shown here is derived from an EMBL/GenBank/DDBJ whole genome shotgun (WGS) entry which is preliminary data.</text>
</comment>
<evidence type="ECO:0000313" key="3">
    <source>
        <dbReference type="Proteomes" id="UP001331761"/>
    </source>
</evidence>
<proteinExistence type="predicted"/>
<dbReference type="Proteomes" id="UP001331761">
    <property type="component" value="Unassembled WGS sequence"/>
</dbReference>
<feature type="compositionally biased region" description="Basic residues" evidence="1">
    <location>
        <begin position="81"/>
        <end position="98"/>
    </location>
</feature>
<sequence>MFVVQRAVSHTRLRFEVIASVSISFTKVSPRVKLKAKDSKEKLKTYDKPVAIRKPQSTRRLEHTKDVVGSYRKAPKASQKGSKHGKPPSHKQRKQHSGKKADSNGEFSHISAYFDRQYTVVCAHIRISRKR</sequence>
<organism evidence="2 3">
    <name type="scientific">Trichostrongylus colubriformis</name>
    <name type="common">Black scour worm</name>
    <dbReference type="NCBI Taxonomy" id="6319"/>
    <lineage>
        <taxon>Eukaryota</taxon>
        <taxon>Metazoa</taxon>
        <taxon>Ecdysozoa</taxon>
        <taxon>Nematoda</taxon>
        <taxon>Chromadorea</taxon>
        <taxon>Rhabditida</taxon>
        <taxon>Rhabditina</taxon>
        <taxon>Rhabditomorpha</taxon>
        <taxon>Strongyloidea</taxon>
        <taxon>Trichostrongylidae</taxon>
        <taxon>Trichostrongylus</taxon>
    </lineage>
</organism>
<feature type="compositionally biased region" description="Basic and acidic residues" evidence="1">
    <location>
        <begin position="35"/>
        <end position="47"/>
    </location>
</feature>
<name>A0AAN8ISM5_TRICO</name>
<dbReference type="EMBL" id="WIXE01005790">
    <property type="protein sequence ID" value="KAK5981873.1"/>
    <property type="molecule type" value="Genomic_DNA"/>
</dbReference>
<reference evidence="2 3" key="1">
    <citation type="submission" date="2019-10" db="EMBL/GenBank/DDBJ databases">
        <title>Assembly and Annotation for the nematode Trichostrongylus colubriformis.</title>
        <authorList>
            <person name="Martin J."/>
        </authorList>
    </citation>
    <scope>NUCLEOTIDE SEQUENCE [LARGE SCALE GENOMIC DNA]</scope>
    <source>
        <strain evidence="2">G859</strain>
        <tissue evidence="2">Whole worm</tissue>
    </source>
</reference>
<keyword evidence="3" id="KW-1185">Reference proteome</keyword>
<dbReference type="AlphaFoldDB" id="A0AAN8ISM5"/>
<evidence type="ECO:0000256" key="1">
    <source>
        <dbReference type="SAM" id="MobiDB-lite"/>
    </source>
</evidence>